<feature type="compositionally biased region" description="Basic and acidic residues" evidence="1">
    <location>
        <begin position="265"/>
        <end position="274"/>
    </location>
</feature>
<dbReference type="Proteomes" id="UP000008711">
    <property type="component" value="Unassembled WGS sequence"/>
</dbReference>
<proteinExistence type="predicted"/>
<name>B3P9Q1_DROER</name>
<reference evidence="2 3" key="2">
    <citation type="journal article" date="2008" name="Bioinformatics">
        <title>Assembly reconciliation.</title>
        <authorList>
            <person name="Zimin A.V."/>
            <person name="Smith D.R."/>
            <person name="Sutton G."/>
            <person name="Yorke J.A."/>
        </authorList>
    </citation>
    <scope>NUCLEOTIDE SEQUENCE [LARGE SCALE GENOMIC DNA]</scope>
    <source>
        <strain evidence="2 3">TSC#14021-0224.01</strain>
    </source>
</reference>
<dbReference type="eggNOG" id="ENOG502T84U">
    <property type="taxonomic scope" value="Eukaryota"/>
</dbReference>
<evidence type="ECO:0000256" key="1">
    <source>
        <dbReference type="SAM" id="MobiDB-lite"/>
    </source>
</evidence>
<reference evidence="2 3" key="1">
    <citation type="journal article" date="2007" name="Nature">
        <title>Evolution of genes and genomes on the Drosophila phylogeny.</title>
        <authorList>
            <consortium name="Drosophila 12 Genomes Consortium"/>
            <person name="Clark A.G."/>
            <person name="Eisen M.B."/>
            <person name="Smith D.R."/>
            <person name="Bergman C.M."/>
            <person name="Oliver B."/>
            <person name="Markow T.A."/>
            <person name="Kaufman T.C."/>
            <person name="Kellis M."/>
            <person name="Gelbart W."/>
            <person name="Iyer V.N."/>
            <person name="Pollard D.A."/>
            <person name="Sackton T.B."/>
            <person name="Larracuente A.M."/>
            <person name="Singh N.D."/>
            <person name="Abad J.P."/>
            <person name="Abt D.N."/>
            <person name="Adryan B."/>
            <person name="Aguade M."/>
            <person name="Akashi H."/>
            <person name="Anderson W.W."/>
            <person name="Aquadro C.F."/>
            <person name="Ardell D.H."/>
            <person name="Arguello R."/>
            <person name="Artieri C.G."/>
            <person name="Barbash D.A."/>
            <person name="Barker D."/>
            <person name="Barsanti P."/>
            <person name="Batterham P."/>
            <person name="Batzoglou S."/>
            <person name="Begun D."/>
            <person name="Bhutkar A."/>
            <person name="Blanco E."/>
            <person name="Bosak S.A."/>
            <person name="Bradley R.K."/>
            <person name="Brand A.D."/>
            <person name="Brent M.R."/>
            <person name="Brooks A.N."/>
            <person name="Brown R.H."/>
            <person name="Butlin R.K."/>
            <person name="Caggese C."/>
            <person name="Calvi B.R."/>
            <person name="Bernardo de Carvalho A."/>
            <person name="Caspi A."/>
            <person name="Castrezana S."/>
            <person name="Celniker S.E."/>
            <person name="Chang J.L."/>
            <person name="Chapple C."/>
            <person name="Chatterji S."/>
            <person name="Chinwalla A."/>
            <person name="Civetta A."/>
            <person name="Clifton S.W."/>
            <person name="Comeron J.M."/>
            <person name="Costello J.C."/>
            <person name="Coyne J.A."/>
            <person name="Daub J."/>
            <person name="David R.G."/>
            <person name="Delcher A.L."/>
            <person name="Delehaunty K."/>
            <person name="Do C.B."/>
            <person name="Ebling H."/>
            <person name="Edwards K."/>
            <person name="Eickbush T."/>
            <person name="Evans J.D."/>
            <person name="Filipski A."/>
            <person name="Findeiss S."/>
            <person name="Freyhult E."/>
            <person name="Fulton L."/>
            <person name="Fulton R."/>
            <person name="Garcia A.C."/>
            <person name="Gardiner A."/>
            <person name="Garfield D.A."/>
            <person name="Garvin B.E."/>
            <person name="Gibson G."/>
            <person name="Gilbert D."/>
            <person name="Gnerre S."/>
            <person name="Godfrey J."/>
            <person name="Good R."/>
            <person name="Gotea V."/>
            <person name="Gravely B."/>
            <person name="Greenberg A.J."/>
            <person name="Griffiths-Jones S."/>
            <person name="Gross S."/>
            <person name="Guigo R."/>
            <person name="Gustafson E.A."/>
            <person name="Haerty W."/>
            <person name="Hahn M.W."/>
            <person name="Halligan D.L."/>
            <person name="Halpern A.L."/>
            <person name="Halter G.M."/>
            <person name="Han M.V."/>
            <person name="Heger A."/>
            <person name="Hillier L."/>
            <person name="Hinrichs A.S."/>
            <person name="Holmes I."/>
            <person name="Hoskins R.A."/>
            <person name="Hubisz M.J."/>
            <person name="Hultmark D."/>
            <person name="Huntley M.A."/>
            <person name="Jaffe D.B."/>
            <person name="Jagadeeshan S."/>
            <person name="Jeck W.R."/>
            <person name="Johnson J."/>
            <person name="Jones C.D."/>
            <person name="Jordan W.C."/>
            <person name="Karpen G.H."/>
            <person name="Kataoka E."/>
            <person name="Keightley P.D."/>
            <person name="Kheradpour P."/>
            <person name="Kirkness E.F."/>
            <person name="Koerich L.B."/>
            <person name="Kristiansen K."/>
            <person name="Kudrna D."/>
            <person name="Kulathinal R.J."/>
            <person name="Kumar S."/>
            <person name="Kwok R."/>
            <person name="Lander E."/>
            <person name="Langley C.H."/>
            <person name="Lapoint R."/>
            <person name="Lazzaro B.P."/>
            <person name="Lee S.J."/>
            <person name="Levesque L."/>
            <person name="Li R."/>
            <person name="Lin C.F."/>
            <person name="Lin M.F."/>
            <person name="Lindblad-Toh K."/>
            <person name="Llopart A."/>
            <person name="Long M."/>
            <person name="Low L."/>
            <person name="Lozovsky E."/>
            <person name="Lu J."/>
            <person name="Luo M."/>
            <person name="Machado C.A."/>
            <person name="Makalowski W."/>
            <person name="Marzo M."/>
            <person name="Matsuda M."/>
            <person name="Matzkin L."/>
            <person name="McAllister B."/>
            <person name="McBride C.S."/>
            <person name="McKernan B."/>
            <person name="McKernan K."/>
            <person name="Mendez-Lago M."/>
            <person name="Minx P."/>
            <person name="Mollenhauer M.U."/>
            <person name="Montooth K."/>
            <person name="Mount S.M."/>
            <person name="Mu X."/>
            <person name="Myers E."/>
            <person name="Negre B."/>
            <person name="Newfeld S."/>
            <person name="Nielsen R."/>
            <person name="Noor M.A."/>
            <person name="O'Grady P."/>
            <person name="Pachter L."/>
            <person name="Papaceit M."/>
            <person name="Parisi M.J."/>
            <person name="Parisi M."/>
            <person name="Parts L."/>
            <person name="Pedersen J.S."/>
            <person name="Pesole G."/>
            <person name="Phillippy A.M."/>
            <person name="Ponting C.P."/>
            <person name="Pop M."/>
            <person name="Porcelli D."/>
            <person name="Powell J.R."/>
            <person name="Prohaska S."/>
            <person name="Pruitt K."/>
            <person name="Puig M."/>
            <person name="Quesneville H."/>
            <person name="Ram K.R."/>
            <person name="Rand D."/>
            <person name="Rasmussen M.D."/>
            <person name="Reed L.K."/>
            <person name="Reenan R."/>
            <person name="Reily A."/>
            <person name="Remington K.A."/>
            <person name="Rieger T.T."/>
            <person name="Ritchie M.G."/>
            <person name="Robin C."/>
            <person name="Rogers Y.H."/>
            <person name="Rohde C."/>
            <person name="Rozas J."/>
            <person name="Rubenfield M.J."/>
            <person name="Ruiz A."/>
            <person name="Russo S."/>
            <person name="Salzberg S.L."/>
            <person name="Sanchez-Gracia A."/>
            <person name="Saranga D.J."/>
            <person name="Sato H."/>
            <person name="Schaeffer S.W."/>
            <person name="Schatz M.C."/>
            <person name="Schlenke T."/>
            <person name="Schwartz R."/>
            <person name="Segarra C."/>
            <person name="Singh R.S."/>
            <person name="Sirot L."/>
            <person name="Sirota M."/>
            <person name="Sisneros N.B."/>
            <person name="Smith C.D."/>
            <person name="Smith T.F."/>
            <person name="Spieth J."/>
            <person name="Stage D.E."/>
            <person name="Stark A."/>
            <person name="Stephan W."/>
            <person name="Strausberg R.L."/>
            <person name="Strempel S."/>
            <person name="Sturgill D."/>
            <person name="Sutton G."/>
            <person name="Sutton G.G."/>
            <person name="Tao W."/>
            <person name="Teichmann S."/>
            <person name="Tobari Y.N."/>
            <person name="Tomimura Y."/>
            <person name="Tsolas J.M."/>
            <person name="Valente V.L."/>
            <person name="Venter E."/>
            <person name="Venter J.C."/>
            <person name="Vicario S."/>
            <person name="Vieira F.G."/>
            <person name="Vilella A.J."/>
            <person name="Villasante A."/>
            <person name="Walenz B."/>
            <person name="Wang J."/>
            <person name="Wasserman M."/>
            <person name="Watts T."/>
            <person name="Wilson D."/>
            <person name="Wilson R.K."/>
            <person name="Wing R.A."/>
            <person name="Wolfner M.F."/>
            <person name="Wong A."/>
            <person name="Wong G.K."/>
            <person name="Wu C.I."/>
            <person name="Wu G."/>
            <person name="Yamamoto D."/>
            <person name="Yang H.P."/>
            <person name="Yang S.P."/>
            <person name="Yorke J.A."/>
            <person name="Yoshida K."/>
            <person name="Zdobnov E."/>
            <person name="Zhang P."/>
            <person name="Zhang Y."/>
            <person name="Zimin A.V."/>
            <person name="Baldwin J."/>
            <person name="Abdouelleil A."/>
            <person name="Abdulkadir J."/>
            <person name="Abebe A."/>
            <person name="Abera B."/>
            <person name="Abreu J."/>
            <person name="Acer S.C."/>
            <person name="Aftuck L."/>
            <person name="Alexander A."/>
            <person name="An P."/>
            <person name="Anderson E."/>
            <person name="Anderson S."/>
            <person name="Arachi H."/>
            <person name="Azer M."/>
            <person name="Bachantsang P."/>
            <person name="Barry A."/>
            <person name="Bayul T."/>
            <person name="Berlin A."/>
            <person name="Bessette D."/>
            <person name="Bloom T."/>
            <person name="Blye J."/>
            <person name="Boguslavskiy L."/>
            <person name="Bonnet C."/>
            <person name="Boukhgalter B."/>
            <person name="Bourzgui I."/>
            <person name="Brown A."/>
            <person name="Cahill P."/>
            <person name="Channer S."/>
            <person name="Cheshatsang Y."/>
            <person name="Chuda L."/>
            <person name="Citroen M."/>
            <person name="Collymore A."/>
            <person name="Cooke P."/>
            <person name="Costello M."/>
            <person name="D'Aco K."/>
            <person name="Daza R."/>
            <person name="De Haan G."/>
            <person name="DeGray S."/>
            <person name="DeMaso C."/>
            <person name="Dhargay N."/>
            <person name="Dooley K."/>
            <person name="Dooley E."/>
            <person name="Doricent M."/>
            <person name="Dorje P."/>
            <person name="Dorjee K."/>
            <person name="Dupes A."/>
            <person name="Elong R."/>
            <person name="Falk J."/>
            <person name="Farina A."/>
            <person name="Faro S."/>
            <person name="Ferguson D."/>
            <person name="Fisher S."/>
            <person name="Foley C.D."/>
            <person name="Franke A."/>
            <person name="Friedrich D."/>
            <person name="Gadbois L."/>
            <person name="Gearin G."/>
            <person name="Gearin C.R."/>
            <person name="Giannoukos G."/>
            <person name="Goode T."/>
            <person name="Graham J."/>
            <person name="Grandbois E."/>
            <person name="Grewal S."/>
            <person name="Gyaltsen K."/>
            <person name="Hafez N."/>
            <person name="Hagos B."/>
            <person name="Hall J."/>
            <person name="Henson C."/>
            <person name="Hollinger A."/>
            <person name="Honan T."/>
            <person name="Huard M.D."/>
            <person name="Hughes L."/>
            <person name="Hurhula B."/>
            <person name="Husby M.E."/>
            <person name="Kamat A."/>
            <person name="Kanga B."/>
            <person name="Kashin S."/>
            <person name="Khazanovich D."/>
            <person name="Kisner P."/>
            <person name="Lance K."/>
            <person name="Lara M."/>
            <person name="Lee W."/>
            <person name="Lennon N."/>
            <person name="Letendre F."/>
            <person name="LeVine R."/>
            <person name="Lipovsky A."/>
            <person name="Liu X."/>
            <person name="Liu J."/>
            <person name="Liu S."/>
            <person name="Lokyitsang T."/>
            <person name="Lokyitsang Y."/>
            <person name="Lubonja R."/>
            <person name="Lui A."/>
            <person name="MacDonald P."/>
            <person name="Magnisalis V."/>
            <person name="Maru K."/>
            <person name="Matthews C."/>
            <person name="McCusker W."/>
            <person name="McDonough S."/>
            <person name="Mehta T."/>
            <person name="Meldrim J."/>
            <person name="Meneus L."/>
            <person name="Mihai O."/>
            <person name="Mihalev A."/>
            <person name="Mihova T."/>
            <person name="Mittelman R."/>
            <person name="Mlenga V."/>
            <person name="Montmayeur A."/>
            <person name="Mulrain L."/>
            <person name="Navidi A."/>
            <person name="Naylor J."/>
            <person name="Negash T."/>
            <person name="Nguyen T."/>
            <person name="Nguyen N."/>
            <person name="Nicol R."/>
            <person name="Norbu C."/>
            <person name="Norbu N."/>
            <person name="Novod N."/>
            <person name="O'Neill B."/>
            <person name="Osman S."/>
            <person name="Markiewicz E."/>
            <person name="Oyono O.L."/>
            <person name="Patti C."/>
            <person name="Phunkhang P."/>
            <person name="Pierre F."/>
            <person name="Priest M."/>
            <person name="Raghuraman S."/>
            <person name="Rege F."/>
            <person name="Reyes R."/>
            <person name="Rise C."/>
            <person name="Rogov P."/>
            <person name="Ross K."/>
            <person name="Ryan E."/>
            <person name="Settipalli S."/>
            <person name="Shea T."/>
            <person name="Sherpa N."/>
            <person name="Shi L."/>
            <person name="Shih D."/>
            <person name="Sparrow T."/>
            <person name="Spaulding J."/>
            <person name="Stalker J."/>
            <person name="Stange-Thomann N."/>
            <person name="Stavropoulos S."/>
            <person name="Stone C."/>
            <person name="Strader C."/>
            <person name="Tesfaye S."/>
            <person name="Thomson T."/>
            <person name="Thoulutsang Y."/>
            <person name="Thoulutsang D."/>
            <person name="Topham K."/>
            <person name="Topping I."/>
            <person name="Tsamla T."/>
            <person name="Vassiliev H."/>
            <person name="Vo A."/>
            <person name="Wangchuk T."/>
            <person name="Wangdi T."/>
            <person name="Weiand M."/>
            <person name="Wilkinson J."/>
            <person name="Wilson A."/>
            <person name="Yadav S."/>
            <person name="Young G."/>
            <person name="Yu Q."/>
            <person name="Zembek L."/>
            <person name="Zhong D."/>
            <person name="Zimmer A."/>
            <person name="Zwirko Z."/>
            <person name="Jaffe D.B."/>
            <person name="Alvarez P."/>
            <person name="Brockman W."/>
            <person name="Butler J."/>
            <person name="Chin C."/>
            <person name="Gnerre S."/>
            <person name="Grabherr M."/>
            <person name="Kleber M."/>
            <person name="Mauceli E."/>
            <person name="MacCallum I."/>
        </authorList>
    </citation>
    <scope>NUCLEOTIDE SEQUENCE [LARGE SCALE GENOMIC DNA]</scope>
    <source>
        <strain evidence="2 3">TSC#14021-0224.01</strain>
    </source>
</reference>
<sequence length="298" mass="34414">MQKVEDKLIRRQANEPRRQFLEEEQYKELGSGRAARECCGDAFWDFDGHTDEAWMMQCPKGTDPHLLADKRIKLPGRKSVGDLQVRAVKSSTLQTEAVGYVSSKGIYALRKIPLVGYVVVSKRLYNKQPPTGQKDQLIPADETPHKYLLRVRHPLFGRSYKHRIQLPKMISMSLSQADEKNLHATARLWRTANYYNIRSKLHTTTLTLKQKENDVRQSVLTGRTPQFMNATIIPVLYKDLFTEEDIDKKVLSKADGSAKKRKKKFNLDGHKNGDIQEEDDIAYRKKKKRKSNDESKSR</sequence>
<dbReference type="PhylomeDB" id="B3P9Q1"/>
<accession>B3P9Q1</accession>
<evidence type="ECO:0000313" key="2">
    <source>
        <dbReference type="EMBL" id="EDV45214.1"/>
    </source>
</evidence>
<dbReference type="EMBL" id="CH954184">
    <property type="protein sequence ID" value="EDV45214.1"/>
    <property type="molecule type" value="Genomic_DNA"/>
</dbReference>
<dbReference type="HOGENOM" id="CLU_076195_0_0_1"/>
<feature type="region of interest" description="Disordered" evidence="1">
    <location>
        <begin position="252"/>
        <end position="298"/>
    </location>
</feature>
<keyword evidence="3" id="KW-1185">Reference proteome</keyword>
<dbReference type="OMA" id="AWLLQCP"/>
<evidence type="ECO:0000313" key="3">
    <source>
        <dbReference type="Proteomes" id="UP000008711"/>
    </source>
</evidence>
<protein>
    <submittedName>
        <fullName evidence="2">Uncharacterized protein</fullName>
    </submittedName>
</protein>
<organism evidence="2 3">
    <name type="scientific">Drosophila erecta</name>
    <name type="common">Fruit fly</name>
    <dbReference type="NCBI Taxonomy" id="7220"/>
    <lineage>
        <taxon>Eukaryota</taxon>
        <taxon>Metazoa</taxon>
        <taxon>Ecdysozoa</taxon>
        <taxon>Arthropoda</taxon>
        <taxon>Hexapoda</taxon>
        <taxon>Insecta</taxon>
        <taxon>Pterygota</taxon>
        <taxon>Neoptera</taxon>
        <taxon>Endopterygota</taxon>
        <taxon>Diptera</taxon>
        <taxon>Brachycera</taxon>
        <taxon>Muscomorpha</taxon>
        <taxon>Ephydroidea</taxon>
        <taxon>Drosophilidae</taxon>
        <taxon>Drosophila</taxon>
        <taxon>Sophophora</taxon>
    </lineage>
</organism>
<dbReference type="KEGG" id="der:6555829"/>
<dbReference type="OrthoDB" id="8197684at2759"/>
<gene>
    <name evidence="2" type="primary">Dere\GG16423</name>
    <name evidence="2" type="synonym">dere_GLEANR_16530</name>
    <name evidence="2" type="synonym">GG16423</name>
    <name evidence="2" type="ORF">Dere_GG16423</name>
</gene>
<dbReference type="AlphaFoldDB" id="B3P9Q1"/>